<evidence type="ECO:0000256" key="1">
    <source>
        <dbReference type="ARBA" id="ARBA00000085"/>
    </source>
</evidence>
<dbReference type="PRINTS" id="PR01780">
    <property type="entry name" value="LANTIREGPROT"/>
</dbReference>
<gene>
    <name evidence="8" type="ORF">SAMN04488559_11224</name>
</gene>
<dbReference type="SMART" id="SM00388">
    <property type="entry name" value="HisKA"/>
    <property type="match status" value="1"/>
</dbReference>
<dbReference type="Pfam" id="PF02518">
    <property type="entry name" value="HATPase_c"/>
    <property type="match status" value="1"/>
</dbReference>
<organism evidence="8 9">
    <name type="scientific">Isobaculum melis</name>
    <dbReference type="NCBI Taxonomy" id="142588"/>
    <lineage>
        <taxon>Bacteria</taxon>
        <taxon>Bacillati</taxon>
        <taxon>Bacillota</taxon>
        <taxon>Bacilli</taxon>
        <taxon>Lactobacillales</taxon>
        <taxon>Carnobacteriaceae</taxon>
        <taxon>Isobaculum</taxon>
    </lineage>
</organism>
<keyword evidence="6" id="KW-0472">Membrane</keyword>
<dbReference type="GO" id="GO:0000155">
    <property type="term" value="F:phosphorelay sensor kinase activity"/>
    <property type="evidence" value="ECO:0007669"/>
    <property type="project" value="InterPro"/>
</dbReference>
<dbReference type="SUPFAM" id="SSF47384">
    <property type="entry name" value="Homodimeric domain of signal transducing histidine kinase"/>
    <property type="match status" value="1"/>
</dbReference>
<dbReference type="Gene3D" id="1.10.287.130">
    <property type="match status" value="1"/>
</dbReference>
<sequence>MLFRFLIIFILGALFGFFLCQIVLKKEMKRLTHKLSSIRTSKSNERLLSSLGQLALADFIREVNLTLDEEVKNNLILEEKGQLLRQSMTNMSHDLRTPLTSILGYLKLATQPGIAEDEQRRYLEVVKNKSLNLQQLIEQFFLLSRVESEIVQVKQQPTELTAILQEVIASYYEDFIQQTIQPVIEMPENAVWCLGDEDALRRVFNNLLQNMVKHEGKSAEIKLAYDGNKKWVLIYFTNHLANINQAEAERFFERFYTADRMRSGQNTGLGLSIVKELMEKMGGAATASAWEQENRFTILLRLQVAVEK</sequence>
<keyword evidence="6" id="KW-0812">Transmembrane</keyword>
<evidence type="ECO:0000256" key="2">
    <source>
        <dbReference type="ARBA" id="ARBA00012438"/>
    </source>
</evidence>
<feature type="domain" description="Histidine kinase" evidence="7">
    <location>
        <begin position="90"/>
        <end position="304"/>
    </location>
</feature>
<dbReference type="InterPro" id="IPR050736">
    <property type="entry name" value="Sensor_HK_Regulatory"/>
</dbReference>
<dbReference type="InterPro" id="IPR036890">
    <property type="entry name" value="HATPase_C_sf"/>
</dbReference>
<comment type="catalytic activity">
    <reaction evidence="1">
        <text>ATP + protein L-histidine = ADP + protein N-phospho-L-histidine.</text>
        <dbReference type="EC" id="2.7.13.3"/>
    </reaction>
</comment>
<evidence type="ECO:0000256" key="5">
    <source>
        <dbReference type="ARBA" id="ARBA00023012"/>
    </source>
</evidence>
<dbReference type="InterPro" id="IPR008358">
    <property type="entry name" value="Sig_transdc_His_kin/Pase_MprB"/>
</dbReference>
<evidence type="ECO:0000313" key="9">
    <source>
        <dbReference type="Proteomes" id="UP000198948"/>
    </source>
</evidence>
<dbReference type="SMART" id="SM00387">
    <property type="entry name" value="HATPase_c"/>
    <property type="match status" value="1"/>
</dbReference>
<keyword evidence="9" id="KW-1185">Reference proteome</keyword>
<dbReference type="STRING" id="142588.SAMN04488559_11224"/>
<keyword evidence="4 8" id="KW-0418">Kinase</keyword>
<dbReference type="EMBL" id="FOHA01000012">
    <property type="protein sequence ID" value="SER94676.1"/>
    <property type="molecule type" value="Genomic_DNA"/>
</dbReference>
<dbReference type="EC" id="2.7.13.3" evidence="2"/>
<evidence type="ECO:0000256" key="6">
    <source>
        <dbReference type="SAM" id="Phobius"/>
    </source>
</evidence>
<accession>A0A1H9TC34</accession>
<feature type="transmembrane region" description="Helical" evidence="6">
    <location>
        <begin position="6"/>
        <end position="24"/>
    </location>
</feature>
<keyword evidence="5" id="KW-0902">Two-component regulatory system</keyword>
<dbReference type="InterPro" id="IPR036097">
    <property type="entry name" value="HisK_dim/P_sf"/>
</dbReference>
<dbReference type="PANTHER" id="PTHR43711:SF1">
    <property type="entry name" value="HISTIDINE KINASE 1"/>
    <property type="match status" value="1"/>
</dbReference>
<proteinExistence type="predicted"/>
<keyword evidence="6" id="KW-1133">Transmembrane helix</keyword>
<dbReference type="InterPro" id="IPR005467">
    <property type="entry name" value="His_kinase_dom"/>
</dbReference>
<dbReference type="PANTHER" id="PTHR43711">
    <property type="entry name" value="TWO-COMPONENT HISTIDINE KINASE"/>
    <property type="match status" value="1"/>
</dbReference>
<dbReference type="GO" id="GO:0016020">
    <property type="term" value="C:membrane"/>
    <property type="evidence" value="ECO:0007669"/>
    <property type="project" value="InterPro"/>
</dbReference>
<evidence type="ECO:0000256" key="3">
    <source>
        <dbReference type="ARBA" id="ARBA00022679"/>
    </source>
</evidence>
<dbReference type="PROSITE" id="PS50109">
    <property type="entry name" value="HIS_KIN"/>
    <property type="match status" value="1"/>
</dbReference>
<evidence type="ECO:0000313" key="8">
    <source>
        <dbReference type="EMBL" id="SER94676.1"/>
    </source>
</evidence>
<protein>
    <recommendedName>
        <fullName evidence="2">histidine kinase</fullName>
        <ecNumber evidence="2">2.7.13.3</ecNumber>
    </recommendedName>
</protein>
<evidence type="ECO:0000256" key="4">
    <source>
        <dbReference type="ARBA" id="ARBA00022777"/>
    </source>
</evidence>
<dbReference type="CDD" id="cd00082">
    <property type="entry name" value="HisKA"/>
    <property type="match status" value="1"/>
</dbReference>
<dbReference type="Gene3D" id="3.30.565.10">
    <property type="entry name" value="Histidine kinase-like ATPase, C-terminal domain"/>
    <property type="match status" value="1"/>
</dbReference>
<keyword evidence="3" id="KW-0808">Transferase</keyword>
<dbReference type="RefSeq" id="WP_177165736.1">
    <property type="nucleotide sequence ID" value="NZ_FOHA01000012.1"/>
</dbReference>
<dbReference type="Pfam" id="PF00512">
    <property type="entry name" value="HisKA"/>
    <property type="match status" value="1"/>
</dbReference>
<reference evidence="8 9" key="1">
    <citation type="submission" date="2016-10" db="EMBL/GenBank/DDBJ databases">
        <authorList>
            <person name="de Groot N.N."/>
        </authorList>
    </citation>
    <scope>NUCLEOTIDE SEQUENCE [LARGE SCALE GENOMIC DNA]</scope>
    <source>
        <strain evidence="8 9">DSM 13760</strain>
    </source>
</reference>
<evidence type="ECO:0000259" key="7">
    <source>
        <dbReference type="PROSITE" id="PS50109"/>
    </source>
</evidence>
<dbReference type="InterPro" id="IPR003661">
    <property type="entry name" value="HisK_dim/P_dom"/>
</dbReference>
<dbReference type="AlphaFoldDB" id="A0A1H9TC34"/>
<name>A0A1H9TC34_9LACT</name>
<dbReference type="SUPFAM" id="SSF55874">
    <property type="entry name" value="ATPase domain of HSP90 chaperone/DNA topoisomerase II/histidine kinase"/>
    <property type="match status" value="1"/>
</dbReference>
<dbReference type="Proteomes" id="UP000198948">
    <property type="component" value="Unassembled WGS sequence"/>
</dbReference>
<dbReference type="InterPro" id="IPR003594">
    <property type="entry name" value="HATPase_dom"/>
</dbReference>